<gene>
    <name evidence="1" type="ORF">NK718_05475</name>
</gene>
<dbReference type="EMBL" id="JANCLU010000004">
    <property type="protein sequence ID" value="MCP8937958.1"/>
    <property type="molecule type" value="Genomic_DNA"/>
</dbReference>
<reference evidence="1 2" key="1">
    <citation type="submission" date="2022-07" db="EMBL/GenBank/DDBJ databases">
        <authorList>
            <person name="Li W.-J."/>
            <person name="Deng Q.-Q."/>
        </authorList>
    </citation>
    <scope>NUCLEOTIDE SEQUENCE [LARGE SCALE GENOMIC DNA]</scope>
    <source>
        <strain evidence="1 2">SYSU M60028</strain>
    </source>
</reference>
<evidence type="ECO:0000313" key="1">
    <source>
        <dbReference type="EMBL" id="MCP8937958.1"/>
    </source>
</evidence>
<keyword evidence="2" id="KW-1185">Reference proteome</keyword>
<evidence type="ECO:0000313" key="2">
    <source>
        <dbReference type="Proteomes" id="UP001205890"/>
    </source>
</evidence>
<proteinExistence type="predicted"/>
<protein>
    <submittedName>
        <fullName evidence="1">Uncharacterized protein</fullName>
    </submittedName>
</protein>
<comment type="caution">
    <text evidence="1">The sequence shown here is derived from an EMBL/GenBank/DDBJ whole genome shotgun (WGS) entry which is preliminary data.</text>
</comment>
<organism evidence="1 2">
    <name type="scientific">Alsobacter ponti</name>
    <dbReference type="NCBI Taxonomy" id="2962936"/>
    <lineage>
        <taxon>Bacteria</taxon>
        <taxon>Pseudomonadati</taxon>
        <taxon>Pseudomonadota</taxon>
        <taxon>Alphaproteobacteria</taxon>
        <taxon>Hyphomicrobiales</taxon>
        <taxon>Alsobacteraceae</taxon>
        <taxon>Alsobacter</taxon>
    </lineage>
</organism>
<name>A0ABT1LAJ0_9HYPH</name>
<sequence length="490" mass="55078">MGEAKRRAIQREKRHALSRAMKRERFDLYALGTRRALTRLMGVELQHWSDIGERVIGSVVLDVTDLDFGWVLLARDKIGRFRCVDLETSLTSEQVAVDKLRDRIGRAVEEGDFLALGDQGDETNYPTDVLALPTGTDPDKLHAFFRLLLDTPGRHPARSVFKEIGPWLAPTDPHFVREFQFTQFDQRLWEMYLWAAFRELGFDVTQPEAPDFLCEAPGIAFTAEATTVSPSTKGVLAEHPDPKTPDEMKSFLAEYMPMKFGSSLTSKLAKKDKDGRNYWERGDASDKPFLLAIADFHIPGGADEIGSMTYTHSALWPYLYGHRVEWEMIEGQLVVRAVKTPNHSYKGKIIETGFFDLAGAENISAIIFSNAGTIAKFDRMGIVAGFIPEGFKYMRAGFRFNPALNAVHPTPFMEEVGSPDYVEHWSDELQIFHNPNAKRPLDEKIFEGITQHFFRDGQQYSLTPDGVVLASQTIILGPKTGGKQAAPDGK</sequence>
<dbReference type="RefSeq" id="WP_254739401.1">
    <property type="nucleotide sequence ID" value="NZ_JANCLU010000004.1"/>
</dbReference>
<accession>A0ABT1LAJ0</accession>
<dbReference type="Proteomes" id="UP001205890">
    <property type="component" value="Unassembled WGS sequence"/>
</dbReference>